<organism evidence="1">
    <name type="scientific">marine sediment metagenome</name>
    <dbReference type="NCBI Taxonomy" id="412755"/>
    <lineage>
        <taxon>unclassified sequences</taxon>
        <taxon>metagenomes</taxon>
        <taxon>ecological metagenomes</taxon>
    </lineage>
</organism>
<proteinExistence type="predicted"/>
<accession>X1A308</accession>
<evidence type="ECO:0000313" key="1">
    <source>
        <dbReference type="EMBL" id="GAG76129.1"/>
    </source>
</evidence>
<name>X1A308_9ZZZZ</name>
<feature type="non-terminal residue" evidence="1">
    <location>
        <position position="1"/>
    </location>
</feature>
<reference evidence="1" key="1">
    <citation type="journal article" date="2014" name="Front. Microbiol.">
        <title>High frequency of phylogenetically diverse reductive dehalogenase-homologous genes in deep subseafloor sedimentary metagenomes.</title>
        <authorList>
            <person name="Kawai M."/>
            <person name="Futagami T."/>
            <person name="Toyoda A."/>
            <person name="Takaki Y."/>
            <person name="Nishi S."/>
            <person name="Hori S."/>
            <person name="Arai W."/>
            <person name="Tsubouchi T."/>
            <person name="Morono Y."/>
            <person name="Uchiyama I."/>
            <person name="Ito T."/>
            <person name="Fujiyama A."/>
            <person name="Inagaki F."/>
            <person name="Takami H."/>
        </authorList>
    </citation>
    <scope>NUCLEOTIDE SEQUENCE</scope>
    <source>
        <strain evidence="1">Expedition CK06-06</strain>
    </source>
</reference>
<comment type="caution">
    <text evidence="1">The sequence shown here is derived from an EMBL/GenBank/DDBJ whole genome shotgun (WGS) entry which is preliminary data.</text>
</comment>
<dbReference type="AlphaFoldDB" id="X1A308"/>
<dbReference type="EMBL" id="BART01017280">
    <property type="protein sequence ID" value="GAG76129.1"/>
    <property type="molecule type" value="Genomic_DNA"/>
</dbReference>
<gene>
    <name evidence="1" type="ORF">S01H4_32942</name>
</gene>
<sequence>GELFSAISLFLKENLPKYGFLLGLTTEELGYIIPANEFGQDPGEIGESLSMGPQTAPIMIEGLLQIIAELG</sequence>
<protein>
    <submittedName>
        <fullName evidence="1">Uncharacterized protein</fullName>
    </submittedName>
</protein>